<dbReference type="GO" id="GO:0003723">
    <property type="term" value="F:RNA binding"/>
    <property type="evidence" value="ECO:0007669"/>
    <property type="project" value="UniProtKB-UniRule"/>
</dbReference>
<dbReference type="Pfam" id="PF01189">
    <property type="entry name" value="Methyltr_RsmB-F"/>
    <property type="match status" value="1"/>
</dbReference>
<evidence type="ECO:0000256" key="5">
    <source>
        <dbReference type="PROSITE-ProRule" id="PRU01023"/>
    </source>
</evidence>
<comment type="similarity">
    <text evidence="5">Belongs to the class I-like SAM-binding methyltransferase superfamily. RsmB/NOP family.</text>
</comment>
<reference evidence="7" key="1">
    <citation type="submission" date="2022-01" db="EMBL/GenBank/DDBJ databases">
        <authorList>
            <person name="King R."/>
        </authorList>
    </citation>
    <scope>NUCLEOTIDE SEQUENCE</scope>
</reference>
<dbReference type="PROSITE" id="PS51686">
    <property type="entry name" value="SAM_MT_RSMB_NOP"/>
    <property type="match status" value="1"/>
</dbReference>
<proteinExistence type="inferred from homology"/>
<evidence type="ECO:0000256" key="4">
    <source>
        <dbReference type="ARBA" id="ARBA00022884"/>
    </source>
</evidence>
<dbReference type="PANTHER" id="PTHR22807:SF34">
    <property type="entry name" value="TRNA (CYTOSINE(72)-C(5))-METHYLTRANSFERASE NSUN6"/>
    <property type="match status" value="1"/>
</dbReference>
<dbReference type="GO" id="GO:0008173">
    <property type="term" value="F:RNA methyltransferase activity"/>
    <property type="evidence" value="ECO:0007669"/>
    <property type="project" value="InterPro"/>
</dbReference>
<dbReference type="InterPro" id="IPR015947">
    <property type="entry name" value="PUA-like_sf"/>
</dbReference>
<name>A0A9N9MNK7_9CUCU</name>
<keyword evidence="4 5" id="KW-0694">RNA-binding</keyword>
<evidence type="ECO:0000313" key="7">
    <source>
        <dbReference type="EMBL" id="CAG9765466.1"/>
    </source>
</evidence>
<organism evidence="7 8">
    <name type="scientific">Ceutorhynchus assimilis</name>
    <name type="common">cabbage seed weevil</name>
    <dbReference type="NCBI Taxonomy" id="467358"/>
    <lineage>
        <taxon>Eukaryota</taxon>
        <taxon>Metazoa</taxon>
        <taxon>Ecdysozoa</taxon>
        <taxon>Arthropoda</taxon>
        <taxon>Hexapoda</taxon>
        <taxon>Insecta</taxon>
        <taxon>Pterygota</taxon>
        <taxon>Neoptera</taxon>
        <taxon>Endopterygota</taxon>
        <taxon>Coleoptera</taxon>
        <taxon>Polyphaga</taxon>
        <taxon>Cucujiformia</taxon>
        <taxon>Curculionidae</taxon>
        <taxon>Ceutorhynchinae</taxon>
        <taxon>Ceutorhynchus</taxon>
    </lineage>
</organism>
<dbReference type="CDD" id="cd21150">
    <property type="entry name" value="PUA_NSun6-like"/>
    <property type="match status" value="1"/>
</dbReference>
<evidence type="ECO:0000256" key="2">
    <source>
        <dbReference type="ARBA" id="ARBA00022679"/>
    </source>
</evidence>
<gene>
    <name evidence="7" type="ORF">CEUTPL_LOCUS6071</name>
</gene>
<keyword evidence="8" id="KW-1185">Reference proteome</keyword>
<sequence length="424" mass="46427">MPYPTSPFEETFNQNLITGLKDSISSINPEDTLKWLCTAPTLTSYRVNTSKTSQENVYAAIQTKLSNKFDSSKLNEDIILIKHNPVDKELEKHPKEVIVDVDCAAAVLRGAHIYAPGVLGMTPSNKGDRVSIYADLNKKCLRGLIKPFTNLKLFIANGIVQQNRQEIFQSTPKGLAIEISETISGCPILPDNFLPNGWALLQNIPSIFCVKALNPQPNEVVLDMCAAPGNKTTHIAALMQNQGLLIALDKTPNKVKQLMKTCEDFGAKALVFQANSCHIVSSSDLQAIENGPPFAPKTFDRILLDAPCSVLGKRPQFTNKTSEKIIKSFIPLQRKLFTNAVALLKPQGTLVYSTCTITLAENEGLVAWALRSFQDLSLVGSGGDNPGWPGAGLTEEQRNMVQRFGPGQTYDSVGFFVACFVKNK</sequence>
<evidence type="ECO:0000313" key="8">
    <source>
        <dbReference type="Proteomes" id="UP001152799"/>
    </source>
</evidence>
<accession>A0A9N9MNK7</accession>
<dbReference type="InterPro" id="IPR036974">
    <property type="entry name" value="PUA_sf"/>
</dbReference>
<dbReference type="PANTHER" id="PTHR22807">
    <property type="entry name" value="NOP2 YEAST -RELATED NOL1/NOP2/FMU SUN DOMAIN-CONTAINING"/>
    <property type="match status" value="1"/>
</dbReference>
<feature type="binding site" evidence="5">
    <location>
        <position position="284"/>
    </location>
    <ligand>
        <name>S-adenosyl-L-methionine</name>
        <dbReference type="ChEBI" id="CHEBI:59789"/>
    </ligand>
</feature>
<dbReference type="InterPro" id="IPR023267">
    <property type="entry name" value="RCMT"/>
</dbReference>
<dbReference type="PRINTS" id="PR02008">
    <property type="entry name" value="RCMTFAMILY"/>
</dbReference>
<protein>
    <recommendedName>
        <fullName evidence="6">SAM-dependent MTase RsmB/NOP-type domain-containing protein</fullName>
    </recommendedName>
</protein>
<dbReference type="SUPFAM" id="SSF53335">
    <property type="entry name" value="S-adenosyl-L-methionine-dependent methyltransferases"/>
    <property type="match status" value="1"/>
</dbReference>
<evidence type="ECO:0000259" key="6">
    <source>
        <dbReference type="PROSITE" id="PS51686"/>
    </source>
</evidence>
<feature type="binding site" evidence="5">
    <location>
        <position position="249"/>
    </location>
    <ligand>
        <name>S-adenosyl-L-methionine</name>
        <dbReference type="ChEBI" id="CHEBI:59789"/>
    </ligand>
</feature>
<dbReference type="Proteomes" id="UP001152799">
    <property type="component" value="Chromosome 2"/>
</dbReference>
<dbReference type="SUPFAM" id="SSF88697">
    <property type="entry name" value="PUA domain-like"/>
    <property type="match status" value="1"/>
</dbReference>
<dbReference type="GO" id="GO:0001510">
    <property type="term" value="P:RNA methylation"/>
    <property type="evidence" value="ECO:0007669"/>
    <property type="project" value="InterPro"/>
</dbReference>
<keyword evidence="3 5" id="KW-0949">S-adenosyl-L-methionine</keyword>
<evidence type="ECO:0000256" key="3">
    <source>
        <dbReference type="ARBA" id="ARBA00022691"/>
    </source>
</evidence>
<dbReference type="InterPro" id="IPR049560">
    <property type="entry name" value="MeTrfase_RsmB-F_NOP2_cat"/>
</dbReference>
<dbReference type="OrthoDB" id="260824at2759"/>
<evidence type="ECO:0000256" key="1">
    <source>
        <dbReference type="ARBA" id="ARBA00022603"/>
    </source>
</evidence>
<keyword evidence="1 5" id="KW-0489">Methyltransferase</keyword>
<feature type="active site" description="Nucleophile" evidence="5">
    <location>
        <position position="355"/>
    </location>
</feature>
<dbReference type="Gene3D" id="2.30.130.10">
    <property type="entry name" value="PUA domain"/>
    <property type="match status" value="1"/>
</dbReference>
<dbReference type="EMBL" id="OU892278">
    <property type="protein sequence ID" value="CAG9765466.1"/>
    <property type="molecule type" value="Genomic_DNA"/>
</dbReference>
<dbReference type="AlphaFoldDB" id="A0A9N9MNK7"/>
<feature type="binding site" evidence="5">
    <location>
        <position position="305"/>
    </location>
    <ligand>
        <name>S-adenosyl-L-methionine</name>
        <dbReference type="ChEBI" id="CHEBI:59789"/>
    </ligand>
</feature>
<dbReference type="InterPro" id="IPR001678">
    <property type="entry name" value="MeTrfase_RsmB-F_NOP2_dom"/>
</dbReference>
<feature type="domain" description="SAM-dependent MTase RsmB/NOP-type" evidence="6">
    <location>
        <begin position="124"/>
        <end position="423"/>
    </location>
</feature>
<dbReference type="PROSITE" id="PS50890">
    <property type="entry name" value="PUA"/>
    <property type="match status" value="1"/>
</dbReference>
<dbReference type="InterPro" id="IPR029063">
    <property type="entry name" value="SAM-dependent_MTases_sf"/>
</dbReference>
<keyword evidence="2 5" id="KW-0808">Transferase</keyword>
<dbReference type="Gene3D" id="3.40.50.150">
    <property type="entry name" value="Vaccinia Virus protein VP39"/>
    <property type="match status" value="1"/>
</dbReference>
<feature type="binding site" evidence="5">
    <location>
        <begin position="225"/>
        <end position="231"/>
    </location>
    <ligand>
        <name>S-adenosyl-L-methionine</name>
        <dbReference type="ChEBI" id="CHEBI:59789"/>
    </ligand>
</feature>